<dbReference type="PANTHER" id="PTHR11012">
    <property type="entry name" value="PROTEIN KINASE-LIKE DOMAIN-CONTAINING"/>
    <property type="match status" value="1"/>
</dbReference>
<dbReference type="InterPro" id="IPR011009">
    <property type="entry name" value="Kinase-like_dom_sf"/>
</dbReference>
<accession>A0A9P0DAU6</accession>
<dbReference type="SMART" id="SM00587">
    <property type="entry name" value="CHK"/>
    <property type="match status" value="1"/>
</dbReference>
<feature type="domain" description="CHK kinase-like" evidence="1">
    <location>
        <begin position="127"/>
        <end position="317"/>
    </location>
</feature>
<organism evidence="2 3">
    <name type="scientific">Phaedon cochleariae</name>
    <name type="common">Mustard beetle</name>
    <dbReference type="NCBI Taxonomy" id="80249"/>
    <lineage>
        <taxon>Eukaryota</taxon>
        <taxon>Metazoa</taxon>
        <taxon>Ecdysozoa</taxon>
        <taxon>Arthropoda</taxon>
        <taxon>Hexapoda</taxon>
        <taxon>Insecta</taxon>
        <taxon>Pterygota</taxon>
        <taxon>Neoptera</taxon>
        <taxon>Endopterygota</taxon>
        <taxon>Coleoptera</taxon>
        <taxon>Polyphaga</taxon>
        <taxon>Cucujiformia</taxon>
        <taxon>Chrysomeloidea</taxon>
        <taxon>Chrysomelidae</taxon>
        <taxon>Chrysomelinae</taxon>
        <taxon>Chrysomelini</taxon>
        <taxon>Phaedon</taxon>
    </lineage>
</organism>
<reference evidence="2" key="1">
    <citation type="submission" date="2022-01" db="EMBL/GenBank/DDBJ databases">
        <authorList>
            <person name="King R."/>
        </authorList>
    </citation>
    <scope>NUCLEOTIDE SEQUENCE</scope>
</reference>
<evidence type="ECO:0000313" key="3">
    <source>
        <dbReference type="Proteomes" id="UP001153737"/>
    </source>
</evidence>
<sequence>MEKHENSDILSWIEQSVEHEHFVKQEIVLTGTTGKTEGYSGDIVFAKVIGVDTVGNNREVDLAIKIATQNKILREQLSNLMEECYQREIYVYEKIFPAFEKFQEERKIIDRFNAVPKCYRTFLSEVIVLENLRTQGYKLHNKGIPMNLQHIELVLSNYAKLHALSFAFRDQKAEEYNILTSSYYRHSIQMIEQISEIFKNAKSNVVKHLNEVSRMDLAEKYKEVLENNSILDILKDEVEHVVITHGDCHNNNFIFQYEEDDERNPTKVAILDWQISIQHSPVMDVSYFLYAVAGENLYKLPDLLKFYHSRLTNHAKEMGTDLRTIYPFTSLIEDWRKYSFYGFAFITAFLEISFVTEEETPNLDDIKDFTQMFCDRKIENRDEYLKRLIEIVDQYCNHQI</sequence>
<dbReference type="Proteomes" id="UP001153737">
    <property type="component" value="Chromosome 13"/>
</dbReference>
<protein>
    <recommendedName>
        <fullName evidence="1">CHK kinase-like domain-containing protein</fullName>
    </recommendedName>
</protein>
<evidence type="ECO:0000259" key="1">
    <source>
        <dbReference type="SMART" id="SM00587"/>
    </source>
</evidence>
<dbReference type="InterPro" id="IPR004119">
    <property type="entry name" value="EcKL"/>
</dbReference>
<dbReference type="SUPFAM" id="SSF56112">
    <property type="entry name" value="Protein kinase-like (PK-like)"/>
    <property type="match status" value="1"/>
</dbReference>
<dbReference type="InterPro" id="IPR015897">
    <property type="entry name" value="CHK_kinase-like"/>
</dbReference>
<dbReference type="EMBL" id="OU896719">
    <property type="protein sequence ID" value="CAH1119518.1"/>
    <property type="molecule type" value="Genomic_DNA"/>
</dbReference>
<name>A0A9P0DAU6_PHACE</name>
<dbReference type="Gene3D" id="3.90.1200.10">
    <property type="match status" value="1"/>
</dbReference>
<dbReference type="PANTHER" id="PTHR11012:SF30">
    <property type="entry name" value="PROTEIN KINASE-LIKE DOMAIN-CONTAINING"/>
    <property type="match status" value="1"/>
</dbReference>
<reference evidence="2" key="2">
    <citation type="submission" date="2022-10" db="EMBL/GenBank/DDBJ databases">
        <authorList>
            <consortium name="ENA_rothamsted_submissions"/>
            <consortium name="culmorum"/>
            <person name="King R."/>
        </authorList>
    </citation>
    <scope>NUCLEOTIDE SEQUENCE</scope>
</reference>
<dbReference type="AlphaFoldDB" id="A0A9P0DAU6"/>
<proteinExistence type="predicted"/>
<gene>
    <name evidence="2" type="ORF">PHAECO_LOCUS3857</name>
</gene>
<evidence type="ECO:0000313" key="2">
    <source>
        <dbReference type="EMBL" id="CAH1119518.1"/>
    </source>
</evidence>
<dbReference type="OrthoDB" id="1421013at2759"/>
<dbReference type="Pfam" id="PF02958">
    <property type="entry name" value="EcKL"/>
    <property type="match status" value="1"/>
</dbReference>
<keyword evidence="3" id="KW-1185">Reference proteome</keyword>